<keyword evidence="1" id="KW-0732">Signal</keyword>
<name>A0A1U7QK09_MESAU</name>
<dbReference type="CTD" id="56245"/>
<evidence type="ECO:0000313" key="2">
    <source>
        <dbReference type="Proteomes" id="UP000886700"/>
    </source>
</evidence>
<organism evidence="2 3">
    <name type="scientific">Mesocricetus auratus</name>
    <name type="common">Golden hamster</name>
    <dbReference type="NCBI Taxonomy" id="10036"/>
    <lineage>
        <taxon>Eukaryota</taxon>
        <taxon>Metazoa</taxon>
        <taxon>Chordata</taxon>
        <taxon>Craniata</taxon>
        <taxon>Vertebrata</taxon>
        <taxon>Euteleostomi</taxon>
        <taxon>Mammalia</taxon>
        <taxon>Eutheria</taxon>
        <taxon>Euarchontoglires</taxon>
        <taxon>Glires</taxon>
        <taxon>Rodentia</taxon>
        <taxon>Myomorpha</taxon>
        <taxon>Muroidea</taxon>
        <taxon>Cricetidae</taxon>
        <taxon>Cricetinae</taxon>
        <taxon>Mesocricetus</taxon>
    </lineage>
</organism>
<evidence type="ECO:0000256" key="1">
    <source>
        <dbReference type="SAM" id="SignalP"/>
    </source>
</evidence>
<feature type="chain" id="PRO_5010565443" evidence="1">
    <location>
        <begin position="27"/>
        <end position="211"/>
    </location>
</feature>
<dbReference type="Proteomes" id="UP000886700">
    <property type="component" value="Unplaced"/>
</dbReference>
<protein>
    <submittedName>
        <fullName evidence="3">Uncharacterized protein C21orf62 homolog</fullName>
    </submittedName>
</protein>
<dbReference type="KEGG" id="maua:101829345"/>
<proteinExistence type="predicted"/>
<dbReference type="Pfam" id="PF15137">
    <property type="entry name" value="ECPIP"/>
    <property type="match status" value="1"/>
</dbReference>
<dbReference type="PANTHER" id="PTHR35658:SF1">
    <property type="entry name" value="CHROMOSOME 21 OPEN READING FRAME 62"/>
    <property type="match status" value="1"/>
</dbReference>
<dbReference type="PANTHER" id="PTHR35658">
    <property type="entry name" value="RCG58666, ISOFORM CRA_A"/>
    <property type="match status" value="1"/>
</dbReference>
<feature type="signal peptide" evidence="1">
    <location>
        <begin position="1"/>
        <end position="26"/>
    </location>
</feature>
<dbReference type="RefSeq" id="XP_005073872.1">
    <property type="nucleotide sequence ID" value="XM_005073815.4"/>
</dbReference>
<dbReference type="InterPro" id="IPR029250">
    <property type="entry name" value="ECPIP"/>
</dbReference>
<gene>
    <name evidence="3" type="primary">CUNH21orf62</name>
</gene>
<sequence>MAPPSSLCPLLLGVLGIITLGHFTEGQNSRTLIFTRGDTIRNCSCPEDIRDCDYSLASLMCNCKSVLPFAMEQTRYHDHLTIWFTDPSTLGQLLKFTLVQDLKLSLCGSNTLPTKYLAICGLKRRHISAEAKHPSREQSVLIHSRRDSQYKGWQTCMFILLLDMALFNRDSSLKSYSVDNVPSLTRDLPDFPYFRTSPVPNNKSYVVTIIY</sequence>
<dbReference type="OrthoDB" id="8434774at2759"/>
<evidence type="ECO:0000313" key="3">
    <source>
        <dbReference type="RefSeq" id="XP_005073872.1"/>
    </source>
</evidence>
<keyword evidence="2" id="KW-1185">Reference proteome</keyword>
<reference evidence="3" key="1">
    <citation type="submission" date="2025-08" db="UniProtKB">
        <authorList>
            <consortium name="RefSeq"/>
        </authorList>
    </citation>
    <scope>IDENTIFICATION</scope>
    <source>
        <tissue evidence="3">Liver</tissue>
    </source>
</reference>
<dbReference type="AlphaFoldDB" id="A0A1U7QK09"/>
<dbReference type="eggNOG" id="ENOG502S2I2">
    <property type="taxonomic scope" value="Eukaryota"/>
</dbReference>
<dbReference type="GeneID" id="101829345"/>
<accession>A0A1U7QK09</accession>